<gene>
    <name evidence="1" type="ORF">HMPREF3221_00156</name>
</gene>
<accession>A0A133PC39</accession>
<keyword evidence="2" id="KW-1185">Reference proteome</keyword>
<comment type="caution">
    <text evidence="1">The sequence shown here is derived from an EMBL/GenBank/DDBJ whole genome shotgun (WGS) entry which is preliminary data.</text>
</comment>
<dbReference type="EMBL" id="LRPY01000017">
    <property type="protein sequence ID" value="KXA26154.1"/>
    <property type="molecule type" value="Genomic_DNA"/>
</dbReference>
<proteinExistence type="predicted"/>
<dbReference type="RefSeq" id="WP_187151672.1">
    <property type="nucleotide sequence ID" value="NZ_KQ956618.1"/>
</dbReference>
<protein>
    <submittedName>
        <fullName evidence="1">Uncharacterized protein</fullName>
    </submittedName>
</protein>
<evidence type="ECO:0000313" key="1">
    <source>
        <dbReference type="EMBL" id="KXA26154.1"/>
    </source>
</evidence>
<sequence>MNRKSKQKSRKNKRYQRKLYKKTLSHLYKLKDEIVQELKNMEIKVKL</sequence>
<reference evidence="2" key="1">
    <citation type="submission" date="2016-01" db="EMBL/GenBank/DDBJ databases">
        <authorList>
            <person name="Mitreva M."/>
            <person name="Pepin K.H."/>
            <person name="Mihindukulasuriya K.A."/>
            <person name="Fulton R."/>
            <person name="Fronick C."/>
            <person name="O'Laughlin M."/>
            <person name="Miner T."/>
            <person name="Herter B."/>
            <person name="Rosa B.A."/>
            <person name="Cordes M."/>
            <person name="Tomlinson C."/>
            <person name="Wollam A."/>
            <person name="Palsikar V.B."/>
            <person name="Mardis E.R."/>
            <person name="Wilson R.K."/>
        </authorList>
    </citation>
    <scope>NUCLEOTIDE SEQUENCE [LARGE SCALE GENOMIC DNA]</scope>
    <source>
        <strain evidence="2">MJR7757B</strain>
    </source>
</reference>
<name>A0A133PC39_FUSNU</name>
<dbReference type="AlphaFoldDB" id="A0A133PC39"/>
<dbReference type="PATRIC" id="fig|851.8.peg.154"/>
<evidence type="ECO:0000313" key="2">
    <source>
        <dbReference type="Proteomes" id="UP000070401"/>
    </source>
</evidence>
<organism evidence="1 2">
    <name type="scientific">Fusobacterium nucleatum</name>
    <dbReference type="NCBI Taxonomy" id="851"/>
    <lineage>
        <taxon>Bacteria</taxon>
        <taxon>Fusobacteriati</taxon>
        <taxon>Fusobacteriota</taxon>
        <taxon>Fusobacteriia</taxon>
        <taxon>Fusobacteriales</taxon>
        <taxon>Fusobacteriaceae</taxon>
        <taxon>Fusobacterium</taxon>
    </lineage>
</organism>
<dbReference type="Proteomes" id="UP000070401">
    <property type="component" value="Unassembled WGS sequence"/>
</dbReference>